<evidence type="ECO:0000256" key="14">
    <source>
        <dbReference type="ARBA" id="ARBA00023277"/>
    </source>
</evidence>
<comment type="caution">
    <text evidence="15">The sequence shown here is derived from an EMBL/GenBank/DDBJ whole genome shotgun (WGS) entry which is preliminary data.</text>
</comment>
<dbReference type="InterPro" id="IPR002803">
    <property type="entry name" value="FBPase_V"/>
</dbReference>
<dbReference type="EMBL" id="JACPSX010000036">
    <property type="protein sequence ID" value="MBI3013864.1"/>
    <property type="molecule type" value="Genomic_DNA"/>
</dbReference>
<evidence type="ECO:0000256" key="3">
    <source>
        <dbReference type="ARBA" id="ARBA00004742"/>
    </source>
</evidence>
<organism evidence="15 16">
    <name type="scientific">Tectimicrobiota bacterium</name>
    <dbReference type="NCBI Taxonomy" id="2528274"/>
    <lineage>
        <taxon>Bacteria</taxon>
        <taxon>Pseudomonadati</taxon>
        <taxon>Nitrospinota/Tectimicrobiota group</taxon>
        <taxon>Candidatus Tectimicrobiota</taxon>
    </lineage>
</organism>
<evidence type="ECO:0000256" key="2">
    <source>
        <dbReference type="ARBA" id="ARBA00001946"/>
    </source>
</evidence>
<comment type="cofactor">
    <cofactor evidence="2">
        <name>Mg(2+)</name>
        <dbReference type="ChEBI" id="CHEBI:18420"/>
    </cofactor>
</comment>
<reference evidence="15" key="1">
    <citation type="submission" date="2020-07" db="EMBL/GenBank/DDBJ databases">
        <title>Huge and variable diversity of episymbiotic CPR bacteria and DPANN archaea in groundwater ecosystems.</title>
        <authorList>
            <person name="He C.Y."/>
            <person name="Keren R."/>
            <person name="Whittaker M."/>
            <person name="Farag I.F."/>
            <person name="Doudna J."/>
            <person name="Cate J.H.D."/>
            <person name="Banfield J.F."/>
        </authorList>
    </citation>
    <scope>NUCLEOTIDE SEQUENCE</scope>
    <source>
        <strain evidence="15">NC_groundwater_717_Ag_S-0.2um_59_8</strain>
    </source>
</reference>
<evidence type="ECO:0000256" key="8">
    <source>
        <dbReference type="ARBA" id="ARBA00022432"/>
    </source>
</evidence>
<comment type="catalytic activity">
    <reaction evidence="1">
        <text>beta-D-fructose 1,6-bisphosphate + H2O = beta-D-fructose 6-phosphate + phosphate</text>
        <dbReference type="Rhea" id="RHEA:11064"/>
        <dbReference type="ChEBI" id="CHEBI:15377"/>
        <dbReference type="ChEBI" id="CHEBI:32966"/>
        <dbReference type="ChEBI" id="CHEBI:43474"/>
        <dbReference type="ChEBI" id="CHEBI:57634"/>
        <dbReference type="EC" id="3.1.3.11"/>
    </reaction>
</comment>
<dbReference type="Proteomes" id="UP000741360">
    <property type="component" value="Unassembled WGS sequence"/>
</dbReference>
<name>A0A932GMW6_UNCTE</name>
<evidence type="ECO:0000256" key="1">
    <source>
        <dbReference type="ARBA" id="ARBA00001273"/>
    </source>
</evidence>
<dbReference type="SUPFAM" id="SSF111249">
    <property type="entry name" value="Sulfolobus fructose-1,6-bisphosphatase-like"/>
    <property type="match status" value="1"/>
</dbReference>
<gene>
    <name evidence="15" type="ORF">HYY65_02095</name>
</gene>
<keyword evidence="8" id="KW-0312">Gluconeogenesis</keyword>
<keyword evidence="10" id="KW-0378">Hydrolase</keyword>
<evidence type="ECO:0000256" key="10">
    <source>
        <dbReference type="ARBA" id="ARBA00022801"/>
    </source>
</evidence>
<comment type="subunit">
    <text evidence="5">Homooctamer; dimer of tetramers.</text>
</comment>
<keyword evidence="12" id="KW-0456">Lyase</keyword>
<evidence type="ECO:0000313" key="16">
    <source>
        <dbReference type="Proteomes" id="UP000741360"/>
    </source>
</evidence>
<accession>A0A932GMW6</accession>
<protein>
    <recommendedName>
        <fullName evidence="7">Fructose-1,6-bisphosphate aldolase/phosphatase</fullName>
        <ecNumber evidence="6">3.1.3.11</ecNumber>
    </recommendedName>
</protein>
<evidence type="ECO:0000256" key="13">
    <source>
        <dbReference type="ARBA" id="ARBA00023270"/>
    </source>
</evidence>
<dbReference type="AlphaFoldDB" id="A0A932GMW6"/>
<dbReference type="PANTHER" id="PTHR38341">
    <property type="entry name" value="FRUCTOSE-1,6-BISPHOSPHATE ALDOLASE/PHOSPHATASE"/>
    <property type="match status" value="1"/>
</dbReference>
<dbReference type="GO" id="GO:0046872">
    <property type="term" value="F:metal ion binding"/>
    <property type="evidence" value="ECO:0007669"/>
    <property type="project" value="UniProtKB-KW"/>
</dbReference>
<keyword evidence="14" id="KW-0119">Carbohydrate metabolism</keyword>
<evidence type="ECO:0000256" key="9">
    <source>
        <dbReference type="ARBA" id="ARBA00022723"/>
    </source>
</evidence>
<dbReference type="Pfam" id="PF01950">
    <property type="entry name" value="FBPase_3"/>
    <property type="match status" value="1"/>
</dbReference>
<evidence type="ECO:0000256" key="4">
    <source>
        <dbReference type="ARBA" id="ARBA00010693"/>
    </source>
</evidence>
<comment type="similarity">
    <text evidence="4">Belongs to the FBP aldolase/phosphatase family.</text>
</comment>
<evidence type="ECO:0000313" key="15">
    <source>
        <dbReference type="EMBL" id="MBI3013864.1"/>
    </source>
</evidence>
<dbReference type="GO" id="GO:0006094">
    <property type="term" value="P:gluconeogenesis"/>
    <property type="evidence" value="ECO:0007669"/>
    <property type="project" value="UniProtKB-KW"/>
</dbReference>
<dbReference type="GO" id="GO:0042132">
    <property type="term" value="F:fructose 1,6-bisphosphate 1-phosphatase activity"/>
    <property type="evidence" value="ECO:0007669"/>
    <property type="project" value="UniProtKB-EC"/>
</dbReference>
<dbReference type="InterPro" id="IPR036076">
    <property type="entry name" value="FBPase_V_sf"/>
</dbReference>
<keyword evidence="9" id="KW-0479">Metal-binding</keyword>
<evidence type="ECO:0000256" key="6">
    <source>
        <dbReference type="ARBA" id="ARBA00013093"/>
    </source>
</evidence>
<sequence>METVHSYDRDKKVPLEAYHQSKDALKDMPETTVQRIPLTNLPNIFSYRSYVFSPNPQMVQRFVKATKADIGGVGGHVVAAEEVKALVTQFVLENNSFRGEPIFSSFIATHTGDDIGVTGIVSEKIPPEVVDQLLWDALIVATEKARELGLYGPGQDLLADSFTGNLKGAGPASVTLPLPVRSHNPSQTVLLSFADKTEPPAFNYYATGAYLQPRFNTGLVIAASRMKRGYIFDIVDLDTKAQAVESGVHPRDEKGLESKMEELGHAGERVISLRSPEDLFDIEALTRSSRFVVARIYSRTEDGEKGELGYVVSAERLHNIKTKKGFVYGGKDDPVLLAFAQSDWPAPGEITSPWANCPIVPGDCRGSHGLHILPVPINWQTSFWSGPILSTVTLSINIHSGRIGAVSDQFALGTPWDWVRHRASSLMVQFRAAHGIRQPATLPEDELEYQEGWKERRDRLYRQFASNGGREPAKILG</sequence>
<keyword evidence="13" id="KW-0704">Schiff base</keyword>
<comment type="pathway">
    <text evidence="3">Carbohydrate biosynthesis; gluconeogenesis.</text>
</comment>
<evidence type="ECO:0000256" key="7">
    <source>
        <dbReference type="ARBA" id="ARBA00018635"/>
    </source>
</evidence>
<evidence type="ECO:0000256" key="5">
    <source>
        <dbReference type="ARBA" id="ARBA00011820"/>
    </source>
</evidence>
<dbReference type="PANTHER" id="PTHR38341:SF1">
    <property type="entry name" value="FRUCTOSE-1,6-BISPHOSPHATE ALDOLASE_PHOSPHATASE"/>
    <property type="match status" value="1"/>
</dbReference>
<dbReference type="EC" id="3.1.3.11" evidence="6"/>
<dbReference type="GO" id="GO:0016829">
    <property type="term" value="F:lyase activity"/>
    <property type="evidence" value="ECO:0007669"/>
    <property type="project" value="UniProtKB-KW"/>
</dbReference>
<proteinExistence type="inferred from homology"/>
<evidence type="ECO:0000256" key="11">
    <source>
        <dbReference type="ARBA" id="ARBA00022842"/>
    </source>
</evidence>
<evidence type="ECO:0000256" key="12">
    <source>
        <dbReference type="ARBA" id="ARBA00023239"/>
    </source>
</evidence>
<keyword evidence="11" id="KW-0460">Magnesium</keyword>